<dbReference type="SUPFAM" id="SSF52091">
    <property type="entry name" value="SpoIIaa-like"/>
    <property type="match status" value="1"/>
</dbReference>
<reference evidence="2 3" key="1">
    <citation type="submission" date="2013-01" db="EMBL/GenBank/DDBJ databases">
        <authorList>
            <person name="Fiebig A."/>
            <person name="Goeker M."/>
            <person name="Klenk H.-P.P."/>
        </authorList>
    </citation>
    <scope>NUCLEOTIDE SEQUENCE [LARGE SCALE GENOMIC DNA]</scope>
    <source>
        <strain evidence="2 3">DSM 17069</strain>
    </source>
</reference>
<protein>
    <submittedName>
        <fullName evidence="2">Sulfate permease</fullName>
    </submittedName>
</protein>
<accession>A0A0A0HP46</accession>
<dbReference type="EMBL" id="AONH01000001">
    <property type="protein sequence ID" value="KGM89627.1"/>
    <property type="molecule type" value="Genomic_DNA"/>
</dbReference>
<gene>
    <name evidence="2" type="ORF">rosmuc_00220</name>
</gene>
<evidence type="ECO:0000313" key="2">
    <source>
        <dbReference type="EMBL" id="KGM89627.1"/>
    </source>
</evidence>
<evidence type="ECO:0000259" key="1">
    <source>
        <dbReference type="PROSITE" id="PS50801"/>
    </source>
</evidence>
<dbReference type="PROSITE" id="PS50801">
    <property type="entry name" value="STAS"/>
    <property type="match status" value="1"/>
</dbReference>
<dbReference type="CDD" id="cd07042">
    <property type="entry name" value="STAS_SulP_like_sulfate_transporter"/>
    <property type="match status" value="1"/>
</dbReference>
<proteinExistence type="predicted"/>
<dbReference type="eggNOG" id="COG0659">
    <property type="taxonomic scope" value="Bacteria"/>
</dbReference>
<name>A0A0A0HP46_9RHOB</name>
<dbReference type="InterPro" id="IPR036513">
    <property type="entry name" value="STAS_dom_sf"/>
</dbReference>
<dbReference type="Gene3D" id="3.30.750.24">
    <property type="entry name" value="STAS domain"/>
    <property type="match status" value="1"/>
</dbReference>
<feature type="domain" description="STAS" evidence="1">
    <location>
        <begin position="1"/>
        <end position="73"/>
    </location>
</feature>
<comment type="caution">
    <text evidence="2">The sequence shown here is derived from an EMBL/GenBank/DDBJ whole genome shotgun (WGS) entry which is preliminary data.</text>
</comment>
<dbReference type="HOGENOM" id="CLU_2467078_0_0_5"/>
<dbReference type="PATRIC" id="fig|1288298.3.peg.219"/>
<dbReference type="AlphaFoldDB" id="A0A0A0HP46"/>
<evidence type="ECO:0000313" key="3">
    <source>
        <dbReference type="Proteomes" id="UP000030021"/>
    </source>
</evidence>
<dbReference type="Proteomes" id="UP000030021">
    <property type="component" value="Unassembled WGS sequence"/>
</dbReference>
<dbReference type="Pfam" id="PF01740">
    <property type="entry name" value="STAS"/>
    <property type="match status" value="1"/>
</dbReference>
<organism evidence="2 3">
    <name type="scientific">Roseovarius mucosus DSM 17069</name>
    <dbReference type="NCBI Taxonomy" id="1288298"/>
    <lineage>
        <taxon>Bacteria</taxon>
        <taxon>Pseudomonadati</taxon>
        <taxon>Pseudomonadota</taxon>
        <taxon>Alphaproteobacteria</taxon>
        <taxon>Rhodobacterales</taxon>
        <taxon>Roseobacteraceae</taxon>
        <taxon>Roseovarius</taxon>
    </lineage>
</organism>
<dbReference type="InterPro" id="IPR002645">
    <property type="entry name" value="STAS_dom"/>
</dbReference>
<sequence length="88" mass="9752">MSDVVLMCSAINEIDLSAAETLEQINKRLKEMGIRLHLSEVKEPVMDRLCRAHFLSDLTGQIFQAQYDAFTVLSPDAVAGDQAKPVMS</sequence>